<keyword evidence="2" id="KW-1185">Reference proteome</keyword>
<sequence length="173" mass="17240">MAESSTPPSSQHSVLKSQQLQQQIIMRFTALSTIVLAAAQVSLVNSAAVEERQILGLCTSTTLPLPLCGSIFGSCGSGCSCVNLVNSIPILGSTLSGLLGGLLGSLLPLPGICSSGGSLPLGLNECVELGCTTDADCTACSGAVCTPLSGSSVQAAGTNVSVCLPPDFDPSLL</sequence>
<evidence type="ECO:0000313" key="2">
    <source>
        <dbReference type="Proteomes" id="UP000230002"/>
    </source>
</evidence>
<dbReference type="AlphaFoldDB" id="A0A2G8SPH4"/>
<accession>A0A2G8SPH4</accession>
<protein>
    <submittedName>
        <fullName evidence="1">Uncharacterized protein</fullName>
    </submittedName>
</protein>
<dbReference type="OrthoDB" id="10524074at2759"/>
<comment type="caution">
    <text evidence="1">The sequence shown here is derived from an EMBL/GenBank/DDBJ whole genome shotgun (WGS) entry which is preliminary data.</text>
</comment>
<name>A0A2G8SPH4_9APHY</name>
<reference evidence="1 2" key="1">
    <citation type="journal article" date="2015" name="Sci. Rep.">
        <title>Chromosome-level genome map provides insights into diverse defense mechanisms in the medicinal fungus Ganoderma sinense.</title>
        <authorList>
            <person name="Zhu Y."/>
            <person name="Xu J."/>
            <person name="Sun C."/>
            <person name="Zhou S."/>
            <person name="Xu H."/>
            <person name="Nelson D.R."/>
            <person name="Qian J."/>
            <person name="Song J."/>
            <person name="Luo H."/>
            <person name="Xiang L."/>
            <person name="Li Y."/>
            <person name="Xu Z."/>
            <person name="Ji A."/>
            <person name="Wang L."/>
            <person name="Lu S."/>
            <person name="Hayward A."/>
            <person name="Sun W."/>
            <person name="Li X."/>
            <person name="Schwartz D.C."/>
            <person name="Wang Y."/>
            <person name="Chen S."/>
        </authorList>
    </citation>
    <scope>NUCLEOTIDE SEQUENCE [LARGE SCALE GENOMIC DNA]</scope>
    <source>
        <strain evidence="1 2">ZZ0214-1</strain>
    </source>
</reference>
<dbReference type="Proteomes" id="UP000230002">
    <property type="component" value="Unassembled WGS sequence"/>
</dbReference>
<proteinExistence type="predicted"/>
<dbReference type="EMBL" id="AYKW01000003">
    <property type="protein sequence ID" value="PIL35669.1"/>
    <property type="molecule type" value="Genomic_DNA"/>
</dbReference>
<evidence type="ECO:0000313" key="1">
    <source>
        <dbReference type="EMBL" id="PIL35669.1"/>
    </source>
</evidence>
<gene>
    <name evidence="1" type="ORF">GSI_02399</name>
</gene>
<organism evidence="1 2">
    <name type="scientific">Ganoderma sinense ZZ0214-1</name>
    <dbReference type="NCBI Taxonomy" id="1077348"/>
    <lineage>
        <taxon>Eukaryota</taxon>
        <taxon>Fungi</taxon>
        <taxon>Dikarya</taxon>
        <taxon>Basidiomycota</taxon>
        <taxon>Agaricomycotina</taxon>
        <taxon>Agaricomycetes</taxon>
        <taxon>Polyporales</taxon>
        <taxon>Polyporaceae</taxon>
        <taxon>Ganoderma</taxon>
    </lineage>
</organism>